<evidence type="ECO:0000256" key="1">
    <source>
        <dbReference type="ARBA" id="ARBA00022694"/>
    </source>
</evidence>
<comment type="similarity">
    <text evidence="4">Belongs to the eukaryotic/archaeal RNase P protein component 4 family.</text>
</comment>
<dbReference type="Pfam" id="PF04032">
    <property type="entry name" value="Rpr2"/>
    <property type="match status" value="1"/>
</dbReference>
<accession>J3PK97</accession>
<dbReference type="eggNOG" id="ENOG502SCED">
    <property type="taxonomic scope" value="Eukaryota"/>
</dbReference>
<dbReference type="EnsemblFungi" id="EJT68478">
    <property type="protein sequence ID" value="EJT68478"/>
    <property type="gene ID" value="GGTG_13946"/>
</dbReference>
<protein>
    <submittedName>
        <fullName evidence="6">RNAse P Rpr2/Rpp21 subunit domain-containing protein</fullName>
    </submittedName>
</protein>
<dbReference type="HOGENOM" id="CLU_079140_1_1_1"/>
<evidence type="ECO:0000256" key="2">
    <source>
        <dbReference type="ARBA" id="ARBA00022723"/>
    </source>
</evidence>
<dbReference type="Proteomes" id="UP000006039">
    <property type="component" value="Unassembled WGS sequence"/>
</dbReference>
<keyword evidence="3" id="KW-0862">Zinc</keyword>
<feature type="region of interest" description="Disordered" evidence="5">
    <location>
        <begin position="35"/>
        <end position="88"/>
    </location>
</feature>
<proteinExistence type="inferred from homology"/>
<dbReference type="Gene3D" id="6.20.50.20">
    <property type="match status" value="1"/>
</dbReference>
<reference evidence="6" key="2">
    <citation type="submission" date="2010-07" db="EMBL/GenBank/DDBJ databases">
        <authorList>
            <consortium name="The Broad Institute Genome Sequencing Platform"/>
            <consortium name="Broad Institute Genome Sequencing Center for Infectious Disease"/>
            <person name="Ma L.-J."/>
            <person name="Dead R."/>
            <person name="Young S."/>
            <person name="Zeng Q."/>
            <person name="Koehrsen M."/>
            <person name="Alvarado L."/>
            <person name="Berlin A."/>
            <person name="Chapman S.B."/>
            <person name="Chen Z."/>
            <person name="Freedman E."/>
            <person name="Gellesch M."/>
            <person name="Goldberg J."/>
            <person name="Griggs A."/>
            <person name="Gujja S."/>
            <person name="Heilman E.R."/>
            <person name="Heiman D."/>
            <person name="Hepburn T."/>
            <person name="Howarth C."/>
            <person name="Jen D."/>
            <person name="Larson L."/>
            <person name="Mehta T."/>
            <person name="Neiman D."/>
            <person name="Pearson M."/>
            <person name="Roberts A."/>
            <person name="Saif S."/>
            <person name="Shea T."/>
            <person name="Shenoy N."/>
            <person name="Sisk P."/>
            <person name="Stolte C."/>
            <person name="Sykes S."/>
            <person name="Walk T."/>
            <person name="White J."/>
            <person name="Yandava C."/>
            <person name="Haas B."/>
            <person name="Nusbaum C."/>
            <person name="Birren B."/>
        </authorList>
    </citation>
    <scope>NUCLEOTIDE SEQUENCE</scope>
    <source>
        <strain evidence="6">R3-111a-1</strain>
    </source>
</reference>
<dbReference type="GO" id="GO:0008033">
    <property type="term" value="P:tRNA processing"/>
    <property type="evidence" value="ECO:0007669"/>
    <property type="project" value="UniProtKB-KW"/>
</dbReference>
<feature type="compositionally biased region" description="Basic and acidic residues" evidence="5">
    <location>
        <begin position="70"/>
        <end position="88"/>
    </location>
</feature>
<dbReference type="PANTHER" id="PTHR14742">
    <property type="entry name" value="RIBONUCLEASE P SUBUNIT P21"/>
    <property type="match status" value="1"/>
</dbReference>
<keyword evidence="2" id="KW-0479">Metal-binding</keyword>
<dbReference type="PANTHER" id="PTHR14742:SF0">
    <property type="entry name" value="RIBONUCLEASE P PROTEIN SUBUNIT P21"/>
    <property type="match status" value="1"/>
</dbReference>
<evidence type="ECO:0000313" key="7">
    <source>
        <dbReference type="EnsemblFungi" id="EJT68478"/>
    </source>
</evidence>
<evidence type="ECO:0000313" key="8">
    <source>
        <dbReference type="Proteomes" id="UP000006039"/>
    </source>
</evidence>
<keyword evidence="1" id="KW-0819">tRNA processing</keyword>
<dbReference type="GeneID" id="20354404"/>
<feature type="compositionally biased region" description="Basic and acidic residues" evidence="5">
    <location>
        <begin position="44"/>
        <end position="56"/>
    </location>
</feature>
<keyword evidence="8" id="KW-1185">Reference proteome</keyword>
<evidence type="ECO:0000256" key="3">
    <source>
        <dbReference type="ARBA" id="ARBA00022833"/>
    </source>
</evidence>
<dbReference type="GO" id="GO:0005655">
    <property type="term" value="C:nucleolar ribonuclease P complex"/>
    <property type="evidence" value="ECO:0007669"/>
    <property type="project" value="TreeGrafter"/>
</dbReference>
<dbReference type="RefSeq" id="XP_009230135.1">
    <property type="nucleotide sequence ID" value="XM_009231871.1"/>
</dbReference>
<feature type="compositionally biased region" description="Low complexity" evidence="5">
    <location>
        <begin position="57"/>
        <end position="69"/>
    </location>
</feature>
<evidence type="ECO:0000256" key="4">
    <source>
        <dbReference type="ARBA" id="ARBA00038402"/>
    </source>
</evidence>
<evidence type="ECO:0000313" key="6">
    <source>
        <dbReference type="EMBL" id="EJT68478.1"/>
    </source>
</evidence>
<dbReference type="GO" id="GO:0046872">
    <property type="term" value="F:metal ion binding"/>
    <property type="evidence" value="ECO:0007669"/>
    <property type="project" value="UniProtKB-KW"/>
</dbReference>
<dbReference type="EMBL" id="GL385479">
    <property type="protein sequence ID" value="EJT68478.1"/>
    <property type="molecule type" value="Genomic_DNA"/>
</dbReference>
<name>J3PK97_GAET3</name>
<sequence length="193" mass="20778">MAKGAKRKAGSGVQNRPTYTRISFLYQAAALLASTRQQQPAKDPLADRPAPEKHDGQAGPADGSGSGAPSRDEEKHGDHRQLEGMSRRLLSDLRSVSLKSQIRLGPALKRTVCKFCDTLLVEGRSCTSTVENKSRGARKPWADVLVITCDTCGRAKRFPVAAPRQKRRPFRDATEEKAAGGAAGTTGQKTPPD</sequence>
<gene>
    <name evidence="7" type="primary">20354404</name>
    <name evidence="6" type="ORF">GGTG_13946</name>
</gene>
<dbReference type="InterPro" id="IPR007175">
    <property type="entry name" value="Rpr2/Snm1/Rpp21"/>
</dbReference>
<dbReference type="VEuPathDB" id="FungiDB:GGTG_13946"/>
<dbReference type="STRING" id="644352.J3PK97"/>
<organism evidence="6">
    <name type="scientific">Gaeumannomyces tritici (strain R3-111a-1)</name>
    <name type="common">Wheat and barley take-all root rot fungus</name>
    <name type="synonym">Gaeumannomyces graminis var. tritici</name>
    <dbReference type="NCBI Taxonomy" id="644352"/>
    <lineage>
        <taxon>Eukaryota</taxon>
        <taxon>Fungi</taxon>
        <taxon>Dikarya</taxon>
        <taxon>Ascomycota</taxon>
        <taxon>Pezizomycotina</taxon>
        <taxon>Sordariomycetes</taxon>
        <taxon>Sordariomycetidae</taxon>
        <taxon>Magnaporthales</taxon>
        <taxon>Magnaporthaceae</taxon>
        <taxon>Gaeumannomyces</taxon>
    </lineage>
</organism>
<reference evidence="7" key="4">
    <citation type="journal article" date="2015" name="G3 (Bethesda)">
        <title>Genome sequences of three phytopathogenic species of the Magnaporthaceae family of fungi.</title>
        <authorList>
            <person name="Okagaki L.H."/>
            <person name="Nunes C.C."/>
            <person name="Sailsbery J."/>
            <person name="Clay B."/>
            <person name="Brown D."/>
            <person name="John T."/>
            <person name="Oh Y."/>
            <person name="Young N."/>
            <person name="Fitzgerald M."/>
            <person name="Haas B.J."/>
            <person name="Zeng Q."/>
            <person name="Young S."/>
            <person name="Adiconis X."/>
            <person name="Fan L."/>
            <person name="Levin J.Z."/>
            <person name="Mitchell T.K."/>
            <person name="Okubara P.A."/>
            <person name="Farman M.L."/>
            <person name="Kohn L.M."/>
            <person name="Birren B."/>
            <person name="Ma L.-J."/>
            <person name="Dean R.A."/>
        </authorList>
    </citation>
    <scope>NUCLEOTIDE SEQUENCE</scope>
    <source>
        <strain evidence="7">R3-111a-1</strain>
    </source>
</reference>
<reference evidence="7" key="5">
    <citation type="submission" date="2018-04" db="UniProtKB">
        <authorList>
            <consortium name="EnsemblFungi"/>
        </authorList>
    </citation>
    <scope>IDENTIFICATION</scope>
    <source>
        <strain evidence="7">R3-111a-1</strain>
    </source>
</reference>
<reference evidence="6" key="3">
    <citation type="submission" date="2010-09" db="EMBL/GenBank/DDBJ databases">
        <title>Annotation of Gaeumannomyces graminis var. tritici R3-111a-1.</title>
        <authorList>
            <consortium name="The Broad Institute Genome Sequencing Platform"/>
            <person name="Ma L.-J."/>
            <person name="Dead R."/>
            <person name="Young S.K."/>
            <person name="Zeng Q."/>
            <person name="Gargeya S."/>
            <person name="Fitzgerald M."/>
            <person name="Haas B."/>
            <person name="Abouelleil A."/>
            <person name="Alvarado L."/>
            <person name="Arachchi H.M."/>
            <person name="Berlin A."/>
            <person name="Brown A."/>
            <person name="Chapman S.B."/>
            <person name="Chen Z."/>
            <person name="Dunbar C."/>
            <person name="Freedman E."/>
            <person name="Gearin G."/>
            <person name="Gellesch M."/>
            <person name="Goldberg J."/>
            <person name="Griggs A."/>
            <person name="Gujja S."/>
            <person name="Heiman D."/>
            <person name="Howarth C."/>
            <person name="Larson L."/>
            <person name="Lui A."/>
            <person name="MacDonald P.J.P."/>
            <person name="Mehta T."/>
            <person name="Montmayeur A."/>
            <person name="Murphy C."/>
            <person name="Neiman D."/>
            <person name="Pearson M."/>
            <person name="Priest M."/>
            <person name="Roberts A."/>
            <person name="Saif S."/>
            <person name="Shea T."/>
            <person name="Shenoy N."/>
            <person name="Sisk P."/>
            <person name="Stolte C."/>
            <person name="Sykes S."/>
            <person name="Yandava C."/>
            <person name="Wortman J."/>
            <person name="Nusbaum C."/>
            <person name="Birren B."/>
        </authorList>
    </citation>
    <scope>NUCLEOTIDE SEQUENCE</scope>
    <source>
        <strain evidence="6">R3-111a-1</strain>
    </source>
</reference>
<feature type="region of interest" description="Disordered" evidence="5">
    <location>
        <begin position="160"/>
        <end position="193"/>
    </location>
</feature>
<evidence type="ECO:0000256" key="5">
    <source>
        <dbReference type="SAM" id="MobiDB-lite"/>
    </source>
</evidence>
<dbReference type="AlphaFoldDB" id="J3PK97"/>
<reference evidence="8" key="1">
    <citation type="submission" date="2010-07" db="EMBL/GenBank/DDBJ databases">
        <title>The genome sequence of Gaeumannomyces graminis var. tritici strain R3-111a-1.</title>
        <authorList>
            <consortium name="The Broad Institute Genome Sequencing Platform"/>
            <person name="Ma L.-J."/>
            <person name="Dead R."/>
            <person name="Young S."/>
            <person name="Zeng Q."/>
            <person name="Koehrsen M."/>
            <person name="Alvarado L."/>
            <person name="Berlin A."/>
            <person name="Chapman S.B."/>
            <person name="Chen Z."/>
            <person name="Freedman E."/>
            <person name="Gellesch M."/>
            <person name="Goldberg J."/>
            <person name="Griggs A."/>
            <person name="Gujja S."/>
            <person name="Heilman E.R."/>
            <person name="Heiman D."/>
            <person name="Hepburn T."/>
            <person name="Howarth C."/>
            <person name="Jen D."/>
            <person name="Larson L."/>
            <person name="Mehta T."/>
            <person name="Neiman D."/>
            <person name="Pearson M."/>
            <person name="Roberts A."/>
            <person name="Saif S."/>
            <person name="Shea T."/>
            <person name="Shenoy N."/>
            <person name="Sisk P."/>
            <person name="Stolte C."/>
            <person name="Sykes S."/>
            <person name="Walk T."/>
            <person name="White J."/>
            <person name="Yandava C."/>
            <person name="Haas B."/>
            <person name="Nusbaum C."/>
            <person name="Birren B."/>
        </authorList>
    </citation>
    <scope>NUCLEOTIDE SEQUENCE [LARGE SCALE GENOMIC DNA]</scope>
    <source>
        <strain evidence="8">R3-111a-1</strain>
    </source>
</reference>
<dbReference type="OrthoDB" id="128536at2759"/>